<accession>A0A7D9EYJ0</accession>
<reference evidence="2" key="1">
    <citation type="submission" date="2020-04" db="EMBL/GenBank/DDBJ databases">
        <authorList>
            <person name="Alioto T."/>
            <person name="Alioto T."/>
            <person name="Gomez Garrido J."/>
        </authorList>
    </citation>
    <scope>NUCLEOTIDE SEQUENCE</scope>
    <source>
        <strain evidence="2">A484AB</strain>
    </source>
</reference>
<feature type="region of interest" description="Disordered" evidence="1">
    <location>
        <begin position="44"/>
        <end position="147"/>
    </location>
</feature>
<keyword evidence="3" id="KW-1185">Reference proteome</keyword>
<dbReference type="AlphaFoldDB" id="A0A7D9EYJ0"/>
<sequence length="147" mass="16482">MKGLIYVPYFTSTERDLVTSIAQHVLANAGPGETEYPWLCIQGTSPPPSKLKKTKRRRSRTGVTKTGVSKVKRSTLSSKATRGHGIPWRTAARVGSNRHRRNKRTWPFIETQDISKSVEDSERLEEKSEGKSEEHEEESSSLSGKAK</sequence>
<feature type="compositionally biased region" description="Basic residues" evidence="1">
    <location>
        <begin position="50"/>
        <end position="60"/>
    </location>
</feature>
<dbReference type="EMBL" id="CACRXK020010799">
    <property type="protein sequence ID" value="CAB4020135.1"/>
    <property type="molecule type" value="Genomic_DNA"/>
</dbReference>
<proteinExistence type="predicted"/>
<organism evidence="2 3">
    <name type="scientific">Paramuricea clavata</name>
    <name type="common">Red gorgonian</name>
    <name type="synonym">Violescent sea-whip</name>
    <dbReference type="NCBI Taxonomy" id="317549"/>
    <lineage>
        <taxon>Eukaryota</taxon>
        <taxon>Metazoa</taxon>
        <taxon>Cnidaria</taxon>
        <taxon>Anthozoa</taxon>
        <taxon>Octocorallia</taxon>
        <taxon>Malacalcyonacea</taxon>
        <taxon>Plexauridae</taxon>
        <taxon>Paramuricea</taxon>
    </lineage>
</organism>
<evidence type="ECO:0000256" key="1">
    <source>
        <dbReference type="SAM" id="MobiDB-lite"/>
    </source>
</evidence>
<feature type="compositionally biased region" description="Basic and acidic residues" evidence="1">
    <location>
        <begin position="116"/>
        <end position="134"/>
    </location>
</feature>
<name>A0A7D9EYJ0_PARCT</name>
<gene>
    <name evidence="2" type="ORF">PACLA_8A054293</name>
</gene>
<protein>
    <submittedName>
        <fullName evidence="2">Uncharacterized protein</fullName>
    </submittedName>
</protein>
<evidence type="ECO:0000313" key="2">
    <source>
        <dbReference type="EMBL" id="CAB4020135.1"/>
    </source>
</evidence>
<comment type="caution">
    <text evidence="2">The sequence shown here is derived from an EMBL/GenBank/DDBJ whole genome shotgun (WGS) entry which is preliminary data.</text>
</comment>
<evidence type="ECO:0000313" key="3">
    <source>
        <dbReference type="Proteomes" id="UP001152795"/>
    </source>
</evidence>
<dbReference type="Proteomes" id="UP001152795">
    <property type="component" value="Unassembled WGS sequence"/>
</dbReference>